<dbReference type="InterPro" id="IPR023214">
    <property type="entry name" value="HAD_sf"/>
</dbReference>
<dbReference type="PROSITE" id="PS50846">
    <property type="entry name" value="HMA_2"/>
    <property type="match status" value="1"/>
</dbReference>
<dbReference type="NCBIfam" id="TIGR01512">
    <property type="entry name" value="ATPase-IB2_Cd"/>
    <property type="match status" value="1"/>
</dbReference>
<dbReference type="PRINTS" id="PR00119">
    <property type="entry name" value="CATATPASE"/>
</dbReference>
<sequence length="701" mass="74590">MQTLELPVRGMDCAECARHVEHALAKAPGVASVQVLLSAEKAILQVDPAVASVDRLRAAVAEAGYTVPEPAEEGKEEAHQSYTRKVWTLLALVFGAVLFVVVIGEWLGLFERITARVPFVLGATLVALSGWPVFANVARAARKRQVTSHTLMTLGVIAALAVGEWATAAVVVFFMRVGDFVERFTAEGARTALRDLTALAPRQARVVRNDVEQEIPVERVTPSDLVIVRPGEQIPVDGVVVEGHATVDQATITGEPLPVEVEPGSRVFAATIARLGSLRIRTERVGADTTFGRVVRLVQEAESNRAEVQRFADRFSTYYLPVVVAIAALTLLIRRDPLAMAAVLVVACSCSIALATPVAMLAAIGRAAREGILIKGGKYIEALARADVLLLDKTGTLTFGRPQIERIIPFNGVEPTEALRLAASAERDSEHPLAEAVRAYAARQGLRLSEPTRFEAIPGKGVFAEVEGHRIAVGSHRLLAAKDASLVDSVNELRGSVLWVLCDGKPIAALVASDTLRPETPLAIQHLREMGIARIELLTGDNSSAAATLAGSLGIPYRADLLPEDKIAIVRDYQRQGKVVVMVGDGVNDAPALAQADVGVAMGAAGADIALEAAHVALMREDWMLVPALFAIARRTLRIVKMNLLLTALYNAVGLSLAAAGLLPPILAAAAQSIPDLFILGNSARLLKSAPYRSPSHDSSA</sequence>
<keyword evidence="6 11" id="KW-0547">Nucleotide-binding</keyword>
<dbReference type="SUPFAM" id="SSF56784">
    <property type="entry name" value="HAD-like"/>
    <property type="match status" value="1"/>
</dbReference>
<dbReference type="PANTHER" id="PTHR48085:SF5">
    <property type="entry name" value="CADMIUM_ZINC-TRANSPORTING ATPASE HMA4-RELATED"/>
    <property type="match status" value="1"/>
</dbReference>
<keyword evidence="11" id="KW-1003">Cell membrane</keyword>
<name>A0A7C1K1P9_9CHLR</name>
<dbReference type="GO" id="GO:0005524">
    <property type="term" value="F:ATP binding"/>
    <property type="evidence" value="ECO:0007669"/>
    <property type="project" value="UniProtKB-UniRule"/>
</dbReference>
<dbReference type="Pfam" id="PF00122">
    <property type="entry name" value="E1-E2_ATPase"/>
    <property type="match status" value="1"/>
</dbReference>
<dbReference type="Gene3D" id="3.30.70.100">
    <property type="match status" value="1"/>
</dbReference>
<evidence type="ECO:0000256" key="3">
    <source>
        <dbReference type="ARBA" id="ARBA00022448"/>
    </source>
</evidence>
<gene>
    <name evidence="13" type="primary">cadA</name>
    <name evidence="13" type="ORF">ENQ20_19525</name>
</gene>
<evidence type="ECO:0000256" key="5">
    <source>
        <dbReference type="ARBA" id="ARBA00022723"/>
    </source>
</evidence>
<keyword evidence="3" id="KW-0813">Transport</keyword>
<feature type="domain" description="HMA" evidence="12">
    <location>
        <begin position="2"/>
        <end position="68"/>
    </location>
</feature>
<evidence type="ECO:0000313" key="13">
    <source>
        <dbReference type="EMBL" id="HDX33649.1"/>
    </source>
</evidence>
<dbReference type="InterPro" id="IPR006121">
    <property type="entry name" value="HMA_dom"/>
</dbReference>
<dbReference type="EC" id="3.6.3.3" evidence="13"/>
<dbReference type="GO" id="GO:0046872">
    <property type="term" value="F:metal ion binding"/>
    <property type="evidence" value="ECO:0007669"/>
    <property type="project" value="UniProtKB-KW"/>
</dbReference>
<evidence type="ECO:0000256" key="9">
    <source>
        <dbReference type="ARBA" id="ARBA00022989"/>
    </source>
</evidence>
<dbReference type="CDD" id="cd00371">
    <property type="entry name" value="HMA"/>
    <property type="match status" value="1"/>
</dbReference>
<dbReference type="SFLD" id="SFLDF00027">
    <property type="entry name" value="p-type_atpase"/>
    <property type="match status" value="1"/>
</dbReference>
<dbReference type="InterPro" id="IPR001757">
    <property type="entry name" value="P_typ_ATPase"/>
</dbReference>
<evidence type="ECO:0000256" key="1">
    <source>
        <dbReference type="ARBA" id="ARBA00004651"/>
    </source>
</evidence>
<protein>
    <submittedName>
        <fullName evidence="13">Cadmium-translocating P-type ATPase</fullName>
        <ecNumber evidence="13">3.6.3.3</ecNumber>
    </submittedName>
</protein>
<dbReference type="InterPro" id="IPR027256">
    <property type="entry name" value="P-typ_ATPase_IB"/>
</dbReference>
<feature type="transmembrane region" description="Helical" evidence="11">
    <location>
        <begin position="119"/>
        <end position="138"/>
    </location>
</feature>
<dbReference type="SUPFAM" id="SSF55008">
    <property type="entry name" value="HMA, heavy metal-associated domain"/>
    <property type="match status" value="1"/>
</dbReference>
<evidence type="ECO:0000256" key="4">
    <source>
        <dbReference type="ARBA" id="ARBA00022692"/>
    </source>
</evidence>
<dbReference type="GO" id="GO:0016887">
    <property type="term" value="F:ATP hydrolysis activity"/>
    <property type="evidence" value="ECO:0007669"/>
    <property type="project" value="InterPro"/>
</dbReference>
<keyword evidence="10 11" id="KW-0472">Membrane</keyword>
<dbReference type="SFLD" id="SFLDG00002">
    <property type="entry name" value="C1.7:_P-type_atpase_like"/>
    <property type="match status" value="1"/>
</dbReference>
<dbReference type="SUPFAM" id="SSF81653">
    <property type="entry name" value="Calcium ATPase, transduction domain A"/>
    <property type="match status" value="1"/>
</dbReference>
<dbReference type="AlphaFoldDB" id="A0A7C1K1P9"/>
<feature type="transmembrane region" description="Helical" evidence="11">
    <location>
        <begin position="644"/>
        <end position="667"/>
    </location>
</feature>
<keyword evidence="7 11" id="KW-0067">ATP-binding</keyword>
<dbReference type="Pfam" id="PF00403">
    <property type="entry name" value="HMA"/>
    <property type="match status" value="1"/>
</dbReference>
<feature type="transmembrane region" description="Helical" evidence="11">
    <location>
        <begin position="339"/>
        <end position="365"/>
    </location>
</feature>
<dbReference type="InterPro" id="IPR023298">
    <property type="entry name" value="ATPase_P-typ_TM_dom_sf"/>
</dbReference>
<dbReference type="SUPFAM" id="SSF81665">
    <property type="entry name" value="Calcium ATPase, transmembrane domain M"/>
    <property type="match status" value="1"/>
</dbReference>
<keyword evidence="13" id="KW-0378">Hydrolase</keyword>
<dbReference type="CDD" id="cd02079">
    <property type="entry name" value="P-type_ATPase_HM"/>
    <property type="match status" value="1"/>
</dbReference>
<dbReference type="PANTHER" id="PTHR48085">
    <property type="entry name" value="CADMIUM/ZINC-TRANSPORTING ATPASE HMA2-RELATED"/>
    <property type="match status" value="1"/>
</dbReference>
<organism evidence="13">
    <name type="scientific">Caldilinea aerophila</name>
    <dbReference type="NCBI Taxonomy" id="133453"/>
    <lineage>
        <taxon>Bacteria</taxon>
        <taxon>Bacillati</taxon>
        <taxon>Chloroflexota</taxon>
        <taxon>Caldilineae</taxon>
        <taxon>Caldilineales</taxon>
        <taxon>Caldilineaceae</taxon>
        <taxon>Caldilinea</taxon>
    </lineage>
</organism>
<dbReference type="SFLD" id="SFLDS00003">
    <property type="entry name" value="Haloacid_Dehalogenase"/>
    <property type="match status" value="1"/>
</dbReference>
<evidence type="ECO:0000256" key="10">
    <source>
        <dbReference type="ARBA" id="ARBA00023136"/>
    </source>
</evidence>
<dbReference type="InterPro" id="IPR051014">
    <property type="entry name" value="Cation_Transport_ATPase_IB"/>
</dbReference>
<evidence type="ECO:0000256" key="11">
    <source>
        <dbReference type="RuleBase" id="RU362081"/>
    </source>
</evidence>
<dbReference type="Gene3D" id="3.40.1110.10">
    <property type="entry name" value="Calcium-transporting ATPase, cytoplasmic domain N"/>
    <property type="match status" value="1"/>
</dbReference>
<feature type="transmembrane region" description="Helical" evidence="11">
    <location>
        <begin position="315"/>
        <end position="333"/>
    </location>
</feature>
<evidence type="ECO:0000256" key="8">
    <source>
        <dbReference type="ARBA" id="ARBA00022967"/>
    </source>
</evidence>
<dbReference type="InterPro" id="IPR023299">
    <property type="entry name" value="ATPase_P-typ_cyto_dom_N"/>
</dbReference>
<keyword evidence="8" id="KW-1278">Translocase</keyword>
<dbReference type="PROSITE" id="PS01229">
    <property type="entry name" value="COF_2"/>
    <property type="match status" value="1"/>
</dbReference>
<dbReference type="PROSITE" id="PS00154">
    <property type="entry name" value="ATPASE_E1_E2"/>
    <property type="match status" value="1"/>
</dbReference>
<evidence type="ECO:0000256" key="2">
    <source>
        <dbReference type="ARBA" id="ARBA00006024"/>
    </source>
</evidence>
<dbReference type="EMBL" id="DSMG01000197">
    <property type="protein sequence ID" value="HDX33649.1"/>
    <property type="molecule type" value="Genomic_DNA"/>
</dbReference>
<proteinExistence type="inferred from homology"/>
<keyword evidence="5 11" id="KW-0479">Metal-binding</keyword>
<evidence type="ECO:0000256" key="6">
    <source>
        <dbReference type="ARBA" id="ARBA00022741"/>
    </source>
</evidence>
<keyword evidence="9 11" id="KW-1133">Transmembrane helix</keyword>
<dbReference type="InterPro" id="IPR059000">
    <property type="entry name" value="ATPase_P-type_domA"/>
</dbReference>
<dbReference type="FunFam" id="2.70.150.10:FF:000002">
    <property type="entry name" value="Copper-transporting ATPase 1, putative"/>
    <property type="match status" value="1"/>
</dbReference>
<dbReference type="NCBIfam" id="TIGR01494">
    <property type="entry name" value="ATPase_P-type"/>
    <property type="match status" value="1"/>
</dbReference>
<comment type="subcellular location">
    <subcellularLocation>
        <location evidence="1">Cell membrane</location>
        <topology evidence="1">Multi-pass membrane protein</topology>
    </subcellularLocation>
</comment>
<dbReference type="GO" id="GO:0019829">
    <property type="term" value="F:ATPase-coupled monoatomic cation transmembrane transporter activity"/>
    <property type="evidence" value="ECO:0007669"/>
    <property type="project" value="InterPro"/>
</dbReference>
<evidence type="ECO:0000259" key="12">
    <source>
        <dbReference type="PROSITE" id="PS50846"/>
    </source>
</evidence>
<dbReference type="PRINTS" id="PR00941">
    <property type="entry name" value="CDATPASE"/>
</dbReference>
<dbReference type="FunFam" id="3.30.70.100:FF:000001">
    <property type="entry name" value="ATPase copper transporting beta"/>
    <property type="match status" value="1"/>
</dbReference>
<dbReference type="GO" id="GO:0005886">
    <property type="term" value="C:plasma membrane"/>
    <property type="evidence" value="ECO:0007669"/>
    <property type="project" value="UniProtKB-SubCell"/>
</dbReference>
<dbReference type="Gene3D" id="2.70.150.10">
    <property type="entry name" value="Calcium-transporting ATPase, cytoplasmic transduction domain A"/>
    <property type="match status" value="1"/>
</dbReference>
<evidence type="ECO:0000256" key="7">
    <source>
        <dbReference type="ARBA" id="ARBA00022840"/>
    </source>
</evidence>
<dbReference type="InterPro" id="IPR036163">
    <property type="entry name" value="HMA_dom_sf"/>
</dbReference>
<dbReference type="Gene3D" id="3.40.50.1000">
    <property type="entry name" value="HAD superfamily/HAD-like"/>
    <property type="match status" value="1"/>
</dbReference>
<keyword evidence="4 11" id="KW-0812">Transmembrane</keyword>
<comment type="caution">
    <text evidence="13">The sequence shown here is derived from an EMBL/GenBank/DDBJ whole genome shotgun (WGS) entry which is preliminary data.</text>
</comment>
<feature type="transmembrane region" description="Helical" evidence="11">
    <location>
        <begin position="86"/>
        <end position="107"/>
    </location>
</feature>
<dbReference type="NCBIfam" id="TIGR01525">
    <property type="entry name" value="ATPase-IB_hvy"/>
    <property type="match status" value="1"/>
</dbReference>
<dbReference type="InterPro" id="IPR036412">
    <property type="entry name" value="HAD-like_sf"/>
</dbReference>
<dbReference type="Pfam" id="PF00702">
    <property type="entry name" value="Hydrolase"/>
    <property type="match status" value="1"/>
</dbReference>
<accession>A0A7C1K1P9</accession>
<dbReference type="InterPro" id="IPR044492">
    <property type="entry name" value="P_typ_ATPase_HD_dom"/>
</dbReference>
<comment type="similarity">
    <text evidence="2 11">Belongs to the cation transport ATPase (P-type) (TC 3.A.3) family. Type IB subfamily.</text>
</comment>
<reference evidence="13" key="1">
    <citation type="journal article" date="2020" name="mSystems">
        <title>Genome- and Community-Level Interaction Insights into Carbon Utilization and Element Cycling Functions of Hydrothermarchaeota in Hydrothermal Sediment.</title>
        <authorList>
            <person name="Zhou Z."/>
            <person name="Liu Y."/>
            <person name="Xu W."/>
            <person name="Pan J."/>
            <person name="Luo Z.H."/>
            <person name="Li M."/>
        </authorList>
    </citation>
    <scope>NUCLEOTIDE SEQUENCE [LARGE SCALE GENOMIC DNA]</scope>
    <source>
        <strain evidence="13">SpSt-289</strain>
    </source>
</reference>
<dbReference type="InterPro" id="IPR008250">
    <property type="entry name" value="ATPase_P-typ_transduc_dom_A_sf"/>
</dbReference>
<dbReference type="InterPro" id="IPR018303">
    <property type="entry name" value="ATPase_P-typ_P_site"/>
</dbReference>
<feature type="transmembrane region" description="Helical" evidence="11">
    <location>
        <begin position="150"/>
        <end position="174"/>
    </location>
</feature>
<dbReference type="NCBIfam" id="TIGR01511">
    <property type="entry name" value="ATPase-IB1_Cu"/>
    <property type="match status" value="1"/>
</dbReference>